<dbReference type="InterPro" id="IPR035906">
    <property type="entry name" value="MetI-like_sf"/>
</dbReference>
<keyword evidence="4 7" id="KW-0812">Transmembrane</keyword>
<dbReference type="EMBL" id="VFPA01000001">
    <property type="protein sequence ID" value="TQM14559.1"/>
    <property type="molecule type" value="Genomic_DNA"/>
</dbReference>
<dbReference type="InterPro" id="IPR000515">
    <property type="entry name" value="MetI-like"/>
</dbReference>
<keyword evidence="11" id="KW-1185">Reference proteome</keyword>
<dbReference type="PANTHER" id="PTHR43744">
    <property type="entry name" value="ABC TRANSPORTER PERMEASE PROTEIN MG189-RELATED-RELATED"/>
    <property type="match status" value="1"/>
</dbReference>
<evidence type="ECO:0000313" key="10">
    <source>
        <dbReference type="EMBL" id="TQM14559.1"/>
    </source>
</evidence>
<dbReference type="CDD" id="cd06261">
    <property type="entry name" value="TM_PBP2"/>
    <property type="match status" value="1"/>
</dbReference>
<evidence type="ECO:0000256" key="3">
    <source>
        <dbReference type="ARBA" id="ARBA00022475"/>
    </source>
</evidence>
<feature type="transmembrane region" description="Helical" evidence="7">
    <location>
        <begin position="182"/>
        <end position="202"/>
    </location>
</feature>
<keyword evidence="6 7" id="KW-0472">Membrane</keyword>
<dbReference type="Proteomes" id="UP000315677">
    <property type="component" value="Unassembled WGS sequence"/>
</dbReference>
<evidence type="ECO:0000256" key="7">
    <source>
        <dbReference type="RuleBase" id="RU363032"/>
    </source>
</evidence>
<evidence type="ECO:0000256" key="5">
    <source>
        <dbReference type="ARBA" id="ARBA00022989"/>
    </source>
</evidence>
<proteinExistence type="inferred from homology"/>
<dbReference type="PROSITE" id="PS50928">
    <property type="entry name" value="ABC_TM1"/>
    <property type="match status" value="1"/>
</dbReference>
<dbReference type="Pfam" id="PF00528">
    <property type="entry name" value="BPD_transp_1"/>
    <property type="match status" value="1"/>
</dbReference>
<reference evidence="10 11" key="1">
    <citation type="submission" date="2019-06" db="EMBL/GenBank/DDBJ databases">
        <title>Sequencing the genomes of 1000 actinobacteria strains.</title>
        <authorList>
            <person name="Klenk H.-P."/>
        </authorList>
    </citation>
    <scope>NUCLEOTIDE SEQUENCE [LARGE SCALE GENOMIC DNA]</scope>
    <source>
        <strain evidence="10 11">DSM 45301</strain>
    </source>
</reference>
<evidence type="ECO:0000313" key="11">
    <source>
        <dbReference type="Proteomes" id="UP000315677"/>
    </source>
</evidence>
<dbReference type="OrthoDB" id="9794684at2"/>
<evidence type="ECO:0000256" key="6">
    <source>
        <dbReference type="ARBA" id="ARBA00023136"/>
    </source>
</evidence>
<dbReference type="Gene3D" id="1.10.3720.10">
    <property type="entry name" value="MetI-like"/>
    <property type="match status" value="1"/>
</dbReference>
<protein>
    <submittedName>
        <fullName evidence="10">Carbohydrate ABC transporter membrane protein 2 (CUT1 family)</fullName>
    </submittedName>
</protein>
<sequence>MTSVLGAAARGAPAADPPDDPGGGPGDGDPVPRRPLAARLVARMGGPVVRIVLTAVAVFWLLPVLGLLVASLRPGEDGARSGWWTVFTAPAQLTLANYAALLSDGVVLGSLWNTVLIAVPSTVLVVAIGALAAYALAWIEFPGRDWVLIGVVALLVVPVQVALIPVARLLGGIGLYGSVPGVVLFHVAFGLPFAVFLLRNFFAGIPRDLLEAARMDGGRELRIFWRLVLPISLPAVASLAVFQFLWVWNDLLVGLVFADESSAPITVALRSQLRQFGGNVDVLASGAFLSMIVPLAVFFAFQRHFVQGVLAGTTR</sequence>
<feature type="transmembrane region" description="Helical" evidence="7">
    <location>
        <begin position="82"/>
        <end position="103"/>
    </location>
</feature>
<feature type="compositionally biased region" description="Low complexity" evidence="8">
    <location>
        <begin position="1"/>
        <end position="14"/>
    </location>
</feature>
<feature type="transmembrane region" description="Helical" evidence="7">
    <location>
        <begin position="223"/>
        <end position="248"/>
    </location>
</feature>
<evidence type="ECO:0000256" key="2">
    <source>
        <dbReference type="ARBA" id="ARBA00022448"/>
    </source>
</evidence>
<evidence type="ECO:0000256" key="4">
    <source>
        <dbReference type="ARBA" id="ARBA00022692"/>
    </source>
</evidence>
<keyword evidence="3" id="KW-1003">Cell membrane</keyword>
<feature type="transmembrane region" description="Helical" evidence="7">
    <location>
        <begin position="146"/>
        <end position="170"/>
    </location>
</feature>
<accession>A0A543DZ92</accession>
<feature type="region of interest" description="Disordered" evidence="8">
    <location>
        <begin position="1"/>
        <end position="31"/>
    </location>
</feature>
<feature type="transmembrane region" description="Helical" evidence="7">
    <location>
        <begin position="48"/>
        <end position="70"/>
    </location>
</feature>
<feature type="domain" description="ABC transmembrane type-1" evidence="9">
    <location>
        <begin position="111"/>
        <end position="301"/>
    </location>
</feature>
<organism evidence="10 11">
    <name type="scientific">Pseudonocardia kunmingensis</name>
    <dbReference type="NCBI Taxonomy" id="630975"/>
    <lineage>
        <taxon>Bacteria</taxon>
        <taxon>Bacillati</taxon>
        <taxon>Actinomycetota</taxon>
        <taxon>Actinomycetes</taxon>
        <taxon>Pseudonocardiales</taxon>
        <taxon>Pseudonocardiaceae</taxon>
        <taxon>Pseudonocardia</taxon>
    </lineage>
</organism>
<dbReference type="GO" id="GO:0005886">
    <property type="term" value="C:plasma membrane"/>
    <property type="evidence" value="ECO:0007669"/>
    <property type="project" value="UniProtKB-SubCell"/>
</dbReference>
<dbReference type="SUPFAM" id="SSF161098">
    <property type="entry name" value="MetI-like"/>
    <property type="match status" value="1"/>
</dbReference>
<dbReference type="PANTHER" id="PTHR43744:SF4">
    <property type="entry name" value="OSMOPROTECTIVE COMPOUNDS UPTAKE PERMEASE PROTEIN GGTD"/>
    <property type="match status" value="1"/>
</dbReference>
<name>A0A543DZ92_9PSEU</name>
<evidence type="ECO:0000259" key="9">
    <source>
        <dbReference type="PROSITE" id="PS50928"/>
    </source>
</evidence>
<comment type="subcellular location">
    <subcellularLocation>
        <location evidence="1 7">Cell membrane</location>
        <topology evidence="1 7">Multi-pass membrane protein</topology>
    </subcellularLocation>
</comment>
<evidence type="ECO:0000256" key="8">
    <source>
        <dbReference type="SAM" id="MobiDB-lite"/>
    </source>
</evidence>
<keyword evidence="2 7" id="KW-0813">Transport</keyword>
<comment type="similarity">
    <text evidence="7">Belongs to the binding-protein-dependent transport system permease family.</text>
</comment>
<evidence type="ECO:0000256" key="1">
    <source>
        <dbReference type="ARBA" id="ARBA00004651"/>
    </source>
</evidence>
<dbReference type="RefSeq" id="WP_142049083.1">
    <property type="nucleotide sequence ID" value="NZ_VFPA01000001.1"/>
</dbReference>
<feature type="transmembrane region" description="Helical" evidence="7">
    <location>
        <begin position="282"/>
        <end position="301"/>
    </location>
</feature>
<keyword evidence="5 7" id="KW-1133">Transmembrane helix</keyword>
<comment type="caution">
    <text evidence="10">The sequence shown here is derived from an EMBL/GenBank/DDBJ whole genome shotgun (WGS) entry which is preliminary data.</text>
</comment>
<feature type="transmembrane region" description="Helical" evidence="7">
    <location>
        <begin position="115"/>
        <end position="139"/>
    </location>
</feature>
<gene>
    <name evidence="10" type="ORF">FB558_1325</name>
</gene>
<dbReference type="GO" id="GO:0055085">
    <property type="term" value="P:transmembrane transport"/>
    <property type="evidence" value="ECO:0007669"/>
    <property type="project" value="InterPro"/>
</dbReference>
<dbReference type="AlphaFoldDB" id="A0A543DZ92"/>